<dbReference type="InterPro" id="IPR022398">
    <property type="entry name" value="Peptidase_S8_His-AS"/>
</dbReference>
<dbReference type="InterPro" id="IPR036852">
    <property type="entry name" value="Peptidase_S8/S53_dom_sf"/>
</dbReference>
<dbReference type="InterPro" id="IPR034193">
    <property type="entry name" value="PCSK9_ProteinaseK-like"/>
</dbReference>
<keyword evidence="4 5" id="KW-0720">Serine protease</keyword>
<feature type="active site" description="Charge relay system" evidence="5">
    <location>
        <position position="169"/>
    </location>
</feature>
<keyword evidence="10" id="KW-1185">Reference proteome</keyword>
<dbReference type="PANTHER" id="PTHR43806:SF58">
    <property type="entry name" value="ALKALINE PROTEASE 1-RELATED"/>
    <property type="match status" value="1"/>
</dbReference>
<dbReference type="PROSITE" id="PS51892">
    <property type="entry name" value="SUBTILASE"/>
    <property type="match status" value="1"/>
</dbReference>
<reference evidence="9" key="1">
    <citation type="submission" date="2022-06" db="EMBL/GenBank/DDBJ databases">
        <title>Complete genome sequences of two strains of the flax pathogen Septoria linicola.</title>
        <authorList>
            <person name="Lapalu N."/>
            <person name="Simon A."/>
            <person name="Demenou B."/>
            <person name="Paumier D."/>
            <person name="Guillot M.-P."/>
            <person name="Gout L."/>
            <person name="Valade R."/>
        </authorList>
    </citation>
    <scope>NUCLEOTIDE SEQUENCE</scope>
    <source>
        <strain evidence="9">SE15195</strain>
    </source>
</reference>
<keyword evidence="3 5" id="KW-0378">Hydrolase</keyword>
<gene>
    <name evidence="9" type="ORF">Slin15195_G103750</name>
</gene>
<keyword evidence="7" id="KW-0732">Signal</keyword>
<evidence type="ECO:0000256" key="6">
    <source>
        <dbReference type="RuleBase" id="RU003355"/>
    </source>
</evidence>
<evidence type="ECO:0000256" key="1">
    <source>
        <dbReference type="ARBA" id="ARBA00011073"/>
    </source>
</evidence>
<dbReference type="AlphaFoldDB" id="A0A9Q9B667"/>
<dbReference type="EMBL" id="CP099426">
    <property type="protein sequence ID" value="USW57056.1"/>
    <property type="molecule type" value="Genomic_DNA"/>
</dbReference>
<dbReference type="CDD" id="cd04077">
    <property type="entry name" value="Peptidases_S8_PCSK9_ProteinaseK_like"/>
    <property type="match status" value="1"/>
</dbReference>
<dbReference type="InterPro" id="IPR015500">
    <property type="entry name" value="Peptidase_S8_subtilisin-rel"/>
</dbReference>
<evidence type="ECO:0000256" key="3">
    <source>
        <dbReference type="ARBA" id="ARBA00022801"/>
    </source>
</evidence>
<dbReference type="PROSITE" id="PS00136">
    <property type="entry name" value="SUBTILASE_ASP"/>
    <property type="match status" value="1"/>
</dbReference>
<protein>
    <submittedName>
        <fullName evidence="9">Peptidase S8/S53 domain, peptidase S8, subtilisin, His-active</fullName>
    </submittedName>
</protein>
<accession>A0A9Q9B667</accession>
<evidence type="ECO:0000313" key="10">
    <source>
        <dbReference type="Proteomes" id="UP001056384"/>
    </source>
</evidence>
<evidence type="ECO:0000313" key="9">
    <source>
        <dbReference type="EMBL" id="USW57056.1"/>
    </source>
</evidence>
<evidence type="ECO:0000256" key="4">
    <source>
        <dbReference type="ARBA" id="ARBA00022825"/>
    </source>
</evidence>
<evidence type="ECO:0000256" key="7">
    <source>
        <dbReference type="SAM" id="SignalP"/>
    </source>
</evidence>
<dbReference type="SUPFAM" id="SSF52743">
    <property type="entry name" value="Subtilisin-like"/>
    <property type="match status" value="1"/>
</dbReference>
<evidence type="ECO:0000256" key="2">
    <source>
        <dbReference type="ARBA" id="ARBA00022670"/>
    </source>
</evidence>
<feature type="active site" description="Charge relay system" evidence="5">
    <location>
        <position position="355"/>
    </location>
</feature>
<dbReference type="GO" id="GO:0004252">
    <property type="term" value="F:serine-type endopeptidase activity"/>
    <property type="evidence" value="ECO:0007669"/>
    <property type="project" value="UniProtKB-UniRule"/>
</dbReference>
<dbReference type="InterPro" id="IPR023828">
    <property type="entry name" value="Peptidase_S8_Ser-AS"/>
</dbReference>
<feature type="active site" description="Charge relay system" evidence="5">
    <location>
        <position position="201"/>
    </location>
</feature>
<sequence>MYGIITLFLSISAVYSKPTISKRADINGEIVPGKWIVQLAPQAVLNDALIKKLSNVSGIKVDKKTAFNLDGLVKGFTVKANDSAIDSLADYSSLVSVQPATVLRAAVVVAPKGYGATASKVVTQKDGTWGLDRISHQKWTYSSRDFPENLTEYKYDPSAALGSTVYVVDTGVYTAHNDFRGRAVNGANFVAGEGFEDGNGHGTNVAGLIAGTRYGVAKKTKLMSVKALAADGSSDTSVVLQALEWIHKDATNNKRRRKSVVNLSFDGPFDQILNDALAKAGLFVVVAAGNYASDANYYSPASAPGACAVGSMTYINTVNTFSNFGPKVALYAPGFRIIAAANTGPDAVSEMTGTSQAAPHVAGLAAYLLRLDSSKYVAKTLCQQMQGLATKNQLKNDDGTPLTSGTSNLIAFNGVAQQRR</sequence>
<feature type="domain" description="Peptidase S8/S53" evidence="8">
    <location>
        <begin position="162"/>
        <end position="374"/>
    </location>
</feature>
<dbReference type="PRINTS" id="PR00723">
    <property type="entry name" value="SUBTILISIN"/>
</dbReference>
<dbReference type="Proteomes" id="UP001056384">
    <property type="component" value="Chromosome 9"/>
</dbReference>
<name>A0A9Q9B667_9PEZI</name>
<comment type="similarity">
    <text evidence="1 5 6">Belongs to the peptidase S8 family.</text>
</comment>
<feature type="signal peptide" evidence="7">
    <location>
        <begin position="1"/>
        <end position="16"/>
    </location>
</feature>
<dbReference type="GO" id="GO:0006508">
    <property type="term" value="P:proteolysis"/>
    <property type="evidence" value="ECO:0007669"/>
    <property type="project" value="UniProtKB-KW"/>
</dbReference>
<feature type="chain" id="PRO_5040241883" evidence="7">
    <location>
        <begin position="17"/>
        <end position="420"/>
    </location>
</feature>
<dbReference type="InterPro" id="IPR000209">
    <property type="entry name" value="Peptidase_S8/S53_dom"/>
</dbReference>
<evidence type="ECO:0000256" key="5">
    <source>
        <dbReference type="PROSITE-ProRule" id="PRU01240"/>
    </source>
</evidence>
<dbReference type="Pfam" id="PF00082">
    <property type="entry name" value="Peptidase_S8"/>
    <property type="match status" value="1"/>
</dbReference>
<dbReference type="PANTHER" id="PTHR43806">
    <property type="entry name" value="PEPTIDASE S8"/>
    <property type="match status" value="1"/>
</dbReference>
<evidence type="ECO:0000259" key="8">
    <source>
        <dbReference type="Pfam" id="PF00082"/>
    </source>
</evidence>
<organism evidence="9 10">
    <name type="scientific">Septoria linicola</name>
    <dbReference type="NCBI Taxonomy" id="215465"/>
    <lineage>
        <taxon>Eukaryota</taxon>
        <taxon>Fungi</taxon>
        <taxon>Dikarya</taxon>
        <taxon>Ascomycota</taxon>
        <taxon>Pezizomycotina</taxon>
        <taxon>Dothideomycetes</taxon>
        <taxon>Dothideomycetidae</taxon>
        <taxon>Mycosphaerellales</taxon>
        <taxon>Mycosphaerellaceae</taxon>
        <taxon>Septoria</taxon>
    </lineage>
</organism>
<dbReference type="InterPro" id="IPR050131">
    <property type="entry name" value="Peptidase_S8_subtilisin-like"/>
</dbReference>
<dbReference type="PROSITE" id="PS00138">
    <property type="entry name" value="SUBTILASE_SER"/>
    <property type="match status" value="1"/>
</dbReference>
<dbReference type="Gene3D" id="3.40.50.200">
    <property type="entry name" value="Peptidase S8/S53 domain"/>
    <property type="match status" value="1"/>
</dbReference>
<proteinExistence type="inferred from homology"/>
<keyword evidence="2 5" id="KW-0645">Protease</keyword>
<dbReference type="InterPro" id="IPR023827">
    <property type="entry name" value="Peptidase_S8_Asp-AS"/>
</dbReference>
<dbReference type="PROSITE" id="PS00137">
    <property type="entry name" value="SUBTILASE_HIS"/>
    <property type="match status" value="1"/>
</dbReference>
<dbReference type="FunFam" id="3.40.50.200:FF:000007">
    <property type="entry name" value="Subtilisin-like serine protease"/>
    <property type="match status" value="1"/>
</dbReference>